<evidence type="ECO:0000256" key="1">
    <source>
        <dbReference type="SAM" id="MobiDB-lite"/>
    </source>
</evidence>
<dbReference type="WBParaSite" id="PSAMB.scaffold23488size427.g38920.t1">
    <property type="protein sequence ID" value="PSAMB.scaffold23488size427.g38920.t1"/>
    <property type="gene ID" value="PSAMB.scaffold23488size427.g38920"/>
</dbReference>
<dbReference type="AlphaFoldDB" id="A0A914VT24"/>
<keyword evidence="2" id="KW-1185">Reference proteome</keyword>
<reference evidence="3" key="1">
    <citation type="submission" date="2022-11" db="UniProtKB">
        <authorList>
            <consortium name="WormBaseParasite"/>
        </authorList>
    </citation>
    <scope>IDENTIFICATION</scope>
</reference>
<evidence type="ECO:0000313" key="3">
    <source>
        <dbReference type="WBParaSite" id="PSAMB.scaffold23488size427.g38920.t1"/>
    </source>
</evidence>
<evidence type="ECO:0000313" key="2">
    <source>
        <dbReference type="Proteomes" id="UP000887566"/>
    </source>
</evidence>
<accession>A0A914VT24</accession>
<feature type="compositionally biased region" description="Polar residues" evidence="1">
    <location>
        <begin position="18"/>
        <end position="28"/>
    </location>
</feature>
<proteinExistence type="predicted"/>
<feature type="region of interest" description="Disordered" evidence="1">
    <location>
        <begin position="1"/>
        <end position="54"/>
    </location>
</feature>
<organism evidence="2 3">
    <name type="scientific">Plectus sambesii</name>
    <dbReference type="NCBI Taxonomy" id="2011161"/>
    <lineage>
        <taxon>Eukaryota</taxon>
        <taxon>Metazoa</taxon>
        <taxon>Ecdysozoa</taxon>
        <taxon>Nematoda</taxon>
        <taxon>Chromadorea</taxon>
        <taxon>Plectida</taxon>
        <taxon>Plectina</taxon>
        <taxon>Plectoidea</taxon>
        <taxon>Plectidae</taxon>
        <taxon>Plectus</taxon>
    </lineage>
</organism>
<sequence>MSLPSAGAVSAAEDSMDSLGSSESTLIDSVSRKSSRALLPPASPPAVVGSKKQSFADSGYGGSHYVLKADATAPSTSATDAHHIELVITD</sequence>
<protein>
    <submittedName>
        <fullName evidence="3">Uncharacterized protein</fullName>
    </submittedName>
</protein>
<dbReference type="Proteomes" id="UP000887566">
    <property type="component" value="Unplaced"/>
</dbReference>
<name>A0A914VT24_9BILA</name>